<dbReference type="GO" id="GO:0005783">
    <property type="term" value="C:endoplasmic reticulum"/>
    <property type="evidence" value="ECO:0007669"/>
    <property type="project" value="TreeGrafter"/>
</dbReference>
<feature type="transmembrane region" description="Helical" evidence="5">
    <location>
        <begin position="30"/>
        <end position="50"/>
    </location>
</feature>
<comment type="caution">
    <text evidence="6">The sequence shown here is derived from an EMBL/GenBank/DDBJ whole genome shotgun (WGS) entry which is preliminary data.</text>
</comment>
<dbReference type="PANTHER" id="PTHR31794:SF2">
    <property type="entry name" value="AUXIN EFFLUX TRANSPORTER FAMILY PROTEIN (EUROFUNG)"/>
    <property type="match status" value="1"/>
</dbReference>
<evidence type="ECO:0000256" key="2">
    <source>
        <dbReference type="ARBA" id="ARBA00022692"/>
    </source>
</evidence>
<evidence type="ECO:0000313" key="7">
    <source>
        <dbReference type="Proteomes" id="UP000253551"/>
    </source>
</evidence>
<feature type="transmembrane region" description="Helical" evidence="5">
    <location>
        <begin position="131"/>
        <end position="153"/>
    </location>
</feature>
<feature type="transmembrane region" description="Helical" evidence="5">
    <location>
        <begin position="291"/>
        <end position="312"/>
    </location>
</feature>
<gene>
    <name evidence="6" type="ORF">CU098_007200</name>
</gene>
<dbReference type="AlphaFoldDB" id="A0A367KRY2"/>
<name>A0A367KRY2_RHIST</name>
<dbReference type="Proteomes" id="UP000253551">
    <property type="component" value="Unassembled WGS sequence"/>
</dbReference>
<dbReference type="OrthoDB" id="191139at2759"/>
<proteinExistence type="predicted"/>
<sequence>MQVMVIVFVGAMLARYDYINDEQQKWLSKLNMVFFTPCLLFANIASVVSFERLINLWPIPAFYFIFILICWIICRIVSPILNIDEYQRRFVLACSMFNNANSLPVAIMAGLAVSEAGKSLYRGSNDSQAMVAARGVSYILFFGLFSNFVRWSYGFSLLQKRSKFEEQAAIDSTPILPTENNASIYGSIQTAPSEKNNHRLLRALVKGIHSYMSPPLYAAILALLVGLCRPIKDLMYDKDAFLYASFTRAIESCGKASVPIVLVCLGAQLRTIREVQGNIPDEIRQTVKVTILIRVLLMPLCVIPVVFLFAKFGRESFDLAKDPVFIVSMMVAGCMPTSINLAQITQVNRAFQDEMLHVLFWSYGVACIPLCTFVVFAALYIVEYLA</sequence>
<keyword evidence="3 5" id="KW-1133">Transmembrane helix</keyword>
<dbReference type="STRING" id="4846.A0A367KRY2"/>
<feature type="transmembrane region" description="Helical" evidence="5">
    <location>
        <begin position="324"/>
        <end position="344"/>
    </location>
</feature>
<evidence type="ECO:0008006" key="8">
    <source>
        <dbReference type="Google" id="ProtNLM"/>
    </source>
</evidence>
<dbReference type="PANTHER" id="PTHR31794">
    <property type="entry name" value="AUXIN EFFLUX TRANSPORTER FAMILY PROTEIN (EUROFUNG)"/>
    <property type="match status" value="1"/>
</dbReference>
<keyword evidence="2 5" id="KW-0812">Transmembrane</keyword>
<evidence type="ECO:0000256" key="3">
    <source>
        <dbReference type="ARBA" id="ARBA00022989"/>
    </source>
</evidence>
<feature type="transmembrane region" description="Helical" evidence="5">
    <location>
        <begin position="356"/>
        <end position="382"/>
    </location>
</feature>
<keyword evidence="7" id="KW-1185">Reference proteome</keyword>
<organism evidence="6 7">
    <name type="scientific">Rhizopus stolonifer</name>
    <name type="common">Rhizopus nigricans</name>
    <dbReference type="NCBI Taxonomy" id="4846"/>
    <lineage>
        <taxon>Eukaryota</taxon>
        <taxon>Fungi</taxon>
        <taxon>Fungi incertae sedis</taxon>
        <taxon>Mucoromycota</taxon>
        <taxon>Mucoromycotina</taxon>
        <taxon>Mucoromycetes</taxon>
        <taxon>Mucorales</taxon>
        <taxon>Mucorineae</taxon>
        <taxon>Rhizopodaceae</taxon>
        <taxon>Rhizopus</taxon>
    </lineage>
</organism>
<protein>
    <recommendedName>
        <fullName evidence="8">Protein M3</fullName>
    </recommendedName>
</protein>
<dbReference type="InterPro" id="IPR004776">
    <property type="entry name" value="Mem_transp_PIN-like"/>
</dbReference>
<evidence type="ECO:0000313" key="6">
    <source>
        <dbReference type="EMBL" id="RCI04964.1"/>
    </source>
</evidence>
<dbReference type="GO" id="GO:0055085">
    <property type="term" value="P:transmembrane transport"/>
    <property type="evidence" value="ECO:0007669"/>
    <property type="project" value="InterPro"/>
</dbReference>
<evidence type="ECO:0000256" key="4">
    <source>
        <dbReference type="ARBA" id="ARBA00023136"/>
    </source>
</evidence>
<evidence type="ECO:0000256" key="5">
    <source>
        <dbReference type="SAM" id="Phobius"/>
    </source>
</evidence>
<evidence type="ECO:0000256" key="1">
    <source>
        <dbReference type="ARBA" id="ARBA00004141"/>
    </source>
</evidence>
<comment type="subcellular location">
    <subcellularLocation>
        <location evidence="1">Membrane</location>
        <topology evidence="1">Multi-pass membrane protein</topology>
    </subcellularLocation>
</comment>
<feature type="transmembrane region" description="Helical" evidence="5">
    <location>
        <begin position="90"/>
        <end position="111"/>
    </location>
</feature>
<dbReference type="Pfam" id="PF03547">
    <property type="entry name" value="Mem_trans"/>
    <property type="match status" value="1"/>
</dbReference>
<feature type="transmembrane region" description="Helical" evidence="5">
    <location>
        <begin position="56"/>
        <end position="78"/>
    </location>
</feature>
<dbReference type="GO" id="GO:0016020">
    <property type="term" value="C:membrane"/>
    <property type="evidence" value="ECO:0007669"/>
    <property type="project" value="UniProtKB-SubCell"/>
</dbReference>
<dbReference type="EMBL" id="PJQM01000523">
    <property type="protein sequence ID" value="RCI04964.1"/>
    <property type="molecule type" value="Genomic_DNA"/>
</dbReference>
<reference evidence="6 7" key="1">
    <citation type="journal article" date="2018" name="G3 (Bethesda)">
        <title>Phylogenetic and Phylogenomic Definition of Rhizopus Species.</title>
        <authorList>
            <person name="Gryganskyi A.P."/>
            <person name="Golan J."/>
            <person name="Dolatabadi S."/>
            <person name="Mondo S."/>
            <person name="Robb S."/>
            <person name="Idnurm A."/>
            <person name="Muszewska A."/>
            <person name="Steczkiewicz K."/>
            <person name="Masonjones S."/>
            <person name="Liao H.L."/>
            <person name="Gajdeczka M.T."/>
            <person name="Anike F."/>
            <person name="Vuek A."/>
            <person name="Anishchenko I.M."/>
            <person name="Voigt K."/>
            <person name="de Hoog G.S."/>
            <person name="Smith M.E."/>
            <person name="Heitman J."/>
            <person name="Vilgalys R."/>
            <person name="Stajich J.E."/>
        </authorList>
    </citation>
    <scope>NUCLEOTIDE SEQUENCE [LARGE SCALE GENOMIC DNA]</scope>
    <source>
        <strain evidence="6 7">LSU 92-RS-03</strain>
    </source>
</reference>
<keyword evidence="4 5" id="KW-0472">Membrane</keyword>
<accession>A0A367KRY2</accession>